<dbReference type="EMBL" id="NRJH01000020">
    <property type="protein sequence ID" value="RIY33171.1"/>
    <property type="molecule type" value="Genomic_DNA"/>
</dbReference>
<keyword evidence="2" id="KW-1185">Reference proteome</keyword>
<name>A0A3A1Y6M7_9GAMM</name>
<sequence length="877" mass="103102">MRNWKFKTKIKRALPKAQIVTLSPEPKHLALLGEIFDEQELYIYDSKSLQSLLNICEQFNQIPPYLNQAKYILDMIKLSVGAYAFTERSPLVVLRLRQSEYDISLGDYASFLDKVLKGLASEPSNNNPSYSNPFTRVVNNVYEFVHQFFVNYFLTSTVYLPKQWQNDQELLNKLKDQKQKRQDWIKLNSIEPQNTTSSFVGHDCEVEYLLFEHFECKKIDLGKIYKKIEEFIALVLKEYLAEPQTSDLQSFKLIVRELATLLRGKHRTGNGHKKSELKTQKLKNPLKELEKNYDKVEIIAKFFALPLQLKQESWLIPCSETTSSTSLATSYAKRNALRLVLPKAYNYPDLVTTKSIGQVYDIFIKIKNKDSSQLFFFINWGQNKVNATLEGQTPEVYYIDRLIPPHPKEASNYSEQEKLELVKIFSCLKVHFQENDDAYSKMHPLTWIFEEGQDQLRAQKQNSDFKVKPHNQLRLSNDNKFWKFVNYLLGKEIREIIAESIQRVEASRIFVRGCLQYGLFTVEHVLTFALLIKFYSFRYNLELSRALEPVRKFSGYEVDNRFTIPFTLNPKYIHSMQSSEIMQFMLVTGHTSENVKACQQVSRLNHRLTKIWQEEENFLEKFLQELDVTKLLETCNDFSLDDLTRNSEDFMDVLHQNNWIKLEHGYSHYDYMSYTMSLLYSANQVRMYNLHDEGIILSSKAHALYPQFVKDVSFAEYSNLLTFRNKRVFLKMRRSFFSRCYMYLAAGDIERLNSTLKLVYRLDLYKALDIDFKLVVNGTNVEVKSCKKAKETSYNQFVTVLKSRNTDPEAPFKRKLQEVRDFYCSFVYSLISVGLFFTPRDSVHNKELEQVYYLASQFTQMVIETEYAAYRSVKSKR</sequence>
<dbReference type="Proteomes" id="UP000266258">
    <property type="component" value="Unassembled WGS sequence"/>
</dbReference>
<dbReference type="AlphaFoldDB" id="A0A3A1Y6M7"/>
<comment type="caution">
    <text evidence="1">The sequence shown here is derived from an EMBL/GenBank/DDBJ whole genome shotgun (WGS) entry which is preliminary data.</text>
</comment>
<evidence type="ECO:0000313" key="2">
    <source>
        <dbReference type="Proteomes" id="UP000266258"/>
    </source>
</evidence>
<proteinExistence type="predicted"/>
<gene>
    <name evidence="1" type="ORF">CJP74_02635</name>
</gene>
<dbReference type="RefSeq" id="WP_119496731.1">
    <property type="nucleotide sequence ID" value="NZ_NRJH01000020.1"/>
</dbReference>
<reference evidence="1 2" key="1">
    <citation type="submission" date="2017-08" db="EMBL/GenBank/DDBJ databases">
        <title>Reclassification of Bisgaard taxon 37 and 44.</title>
        <authorList>
            <person name="Christensen H."/>
        </authorList>
    </citation>
    <scope>NUCLEOTIDE SEQUENCE [LARGE SCALE GENOMIC DNA]</scope>
    <source>
        <strain evidence="1 2">B96_4</strain>
    </source>
</reference>
<accession>A0A3A1Y6M7</accession>
<evidence type="ECO:0000313" key="1">
    <source>
        <dbReference type="EMBL" id="RIY33171.1"/>
    </source>
</evidence>
<protein>
    <submittedName>
        <fullName evidence="1">Uncharacterized protein</fullName>
    </submittedName>
</protein>
<organism evidence="1 2">
    <name type="scientific">Psittacicella melopsittaci</name>
    <dbReference type="NCBI Taxonomy" id="2028576"/>
    <lineage>
        <taxon>Bacteria</taxon>
        <taxon>Pseudomonadati</taxon>
        <taxon>Pseudomonadota</taxon>
        <taxon>Gammaproteobacteria</taxon>
        <taxon>Pasteurellales</taxon>
        <taxon>Psittacicellaceae</taxon>
        <taxon>Psittacicella</taxon>
    </lineage>
</organism>